<organism evidence="2">
    <name type="scientific">Sexangularia sp. CB-2014</name>
    <dbReference type="NCBI Taxonomy" id="1486929"/>
    <lineage>
        <taxon>Eukaryota</taxon>
        <taxon>Amoebozoa</taxon>
        <taxon>Tubulinea</taxon>
        <taxon>Elardia</taxon>
        <taxon>Arcellinida</taxon>
        <taxon>Arcellinida incertae sedis</taxon>
        <taxon>Sexangularia</taxon>
    </lineage>
</organism>
<feature type="region of interest" description="Disordered" evidence="1">
    <location>
        <begin position="329"/>
        <end position="375"/>
    </location>
</feature>
<gene>
    <name evidence="2" type="ORF">SSP0437_LOCUS7103</name>
</gene>
<reference evidence="2" key="1">
    <citation type="submission" date="2021-01" db="EMBL/GenBank/DDBJ databases">
        <authorList>
            <person name="Corre E."/>
            <person name="Pelletier E."/>
            <person name="Niang G."/>
            <person name="Scheremetjew M."/>
            <person name="Finn R."/>
            <person name="Kale V."/>
            <person name="Holt S."/>
            <person name="Cochrane G."/>
            <person name="Meng A."/>
            <person name="Brown T."/>
            <person name="Cohen L."/>
        </authorList>
    </citation>
    <scope>NUCLEOTIDE SEQUENCE</scope>
    <source>
        <strain evidence="2">ATCC 50979</strain>
    </source>
</reference>
<evidence type="ECO:0000313" key="2">
    <source>
        <dbReference type="EMBL" id="CAD9298733.1"/>
    </source>
</evidence>
<protein>
    <submittedName>
        <fullName evidence="2">Uncharacterized protein</fullName>
    </submittedName>
</protein>
<proteinExistence type="predicted"/>
<evidence type="ECO:0000256" key="1">
    <source>
        <dbReference type="SAM" id="MobiDB-lite"/>
    </source>
</evidence>
<feature type="region of interest" description="Disordered" evidence="1">
    <location>
        <begin position="73"/>
        <end position="102"/>
    </location>
</feature>
<sequence length="512" mass="54342">MYPSPPSFSPGALIELPNQTRALISTLKHATGLCSGALGVGRFRAWLFPIQIGSIVTSKGRVGRITELYLEGEQQRRATPSEMTKGKTSRRGRAGKAGRPGQHSDVIVVGVDCPLPGGALHGPVAVPLVGVEWCEEEGGAVLAVGDVSVVPNLCCLPGPTFILVCPPDEDTSPPVPSTRTSPAPSAQRAPGGSTSTVCLTSTPLALPLCTTLLAGQPVPPSFTLTMIHSPITATMIVTPLCGTLPPLEYTWRHGEATPTQLPATVGPTVGTLVRYQGRRAFVSETRPPSSLLLTLPGGQTAVCPVGHAHLVLAPGDVVRRDCEAERDLCERGDSRSPLTTPPASPSSPCSPLLSVSPGGNRARRRRARGPRLGRVSEVQAARVKVQWTTTHWTWEEPTRLLSASGDRLYPSHGEDDPATPTRSAFLEAVRRNPLLVESSSGECLDEWYESLITWSAGPREVASSEEEQSDPVRRVVTPPLPWSSADLDEQGGDSPIDVHLRLLAQLQSSVAT</sequence>
<accession>A0A7S1VHR9</accession>
<feature type="region of interest" description="Disordered" evidence="1">
    <location>
        <begin position="459"/>
        <end position="494"/>
    </location>
</feature>
<feature type="compositionally biased region" description="Basic residues" evidence="1">
    <location>
        <begin position="361"/>
        <end position="371"/>
    </location>
</feature>
<name>A0A7S1VHR9_9EUKA</name>
<feature type="compositionally biased region" description="Low complexity" evidence="1">
    <location>
        <begin position="346"/>
        <end position="360"/>
    </location>
</feature>
<dbReference type="AlphaFoldDB" id="A0A7S1VHR9"/>
<feature type="compositionally biased region" description="Basic residues" evidence="1">
    <location>
        <begin position="87"/>
        <end position="96"/>
    </location>
</feature>
<dbReference type="EMBL" id="HBGL01009173">
    <property type="protein sequence ID" value="CAD9298733.1"/>
    <property type="molecule type" value="Transcribed_RNA"/>
</dbReference>
<feature type="region of interest" description="Disordered" evidence="1">
    <location>
        <begin position="169"/>
        <end position="194"/>
    </location>
</feature>